<proteinExistence type="predicted"/>
<reference evidence="1 2" key="1">
    <citation type="journal article" date="2015" name="Proc. Natl. Acad. Sci. U.S.A.">
        <title>The resurrection genome of Boea hygrometrica: A blueprint for survival of dehydration.</title>
        <authorList>
            <person name="Xiao L."/>
            <person name="Yang G."/>
            <person name="Zhang L."/>
            <person name="Yang X."/>
            <person name="Zhao S."/>
            <person name="Ji Z."/>
            <person name="Zhou Q."/>
            <person name="Hu M."/>
            <person name="Wang Y."/>
            <person name="Chen M."/>
            <person name="Xu Y."/>
            <person name="Jin H."/>
            <person name="Xiao X."/>
            <person name="Hu G."/>
            <person name="Bao F."/>
            <person name="Hu Y."/>
            <person name="Wan P."/>
            <person name="Li L."/>
            <person name="Deng X."/>
            <person name="Kuang T."/>
            <person name="Xiang C."/>
            <person name="Zhu J.K."/>
            <person name="Oliver M.J."/>
            <person name="He Y."/>
        </authorList>
    </citation>
    <scope>NUCLEOTIDE SEQUENCE [LARGE SCALE GENOMIC DNA]</scope>
    <source>
        <strain evidence="2">cv. XS01</strain>
    </source>
</reference>
<accession>A0A2Z7A2P3</accession>
<evidence type="ECO:0000313" key="2">
    <source>
        <dbReference type="Proteomes" id="UP000250235"/>
    </source>
</evidence>
<sequence>MNFSPGDGSSAVDLKILDWLTDLHLFVLEELKDQSLAHGLRWEKTCCSKFFEGRTRYRGAVIARSNNNTKSSCWIRTMLRVDGTWVIEPCANYWKPIPLEVSSSTVVIPSRLSYVDTLPPVSEFFKVMTKRWSNVCLEVIKLFASRRLLPVGSVNFCRALSVVEPVNNFVLHQPTVFSLRLSQFCTVFLWYSLFSMLSTTDIRDFVSTIAMERTILRNVQLASASVSSIDQEDKP</sequence>
<dbReference type="EMBL" id="KV061304">
    <property type="protein sequence ID" value="KZV06771.1"/>
    <property type="molecule type" value="Genomic_DNA"/>
</dbReference>
<protein>
    <submittedName>
        <fullName evidence="1">Uncharacterized protein</fullName>
    </submittedName>
</protein>
<name>A0A2Z7A2P3_9LAMI</name>
<gene>
    <name evidence="1" type="ORF">F511_45748</name>
</gene>
<keyword evidence="2" id="KW-1185">Reference proteome</keyword>
<organism evidence="1 2">
    <name type="scientific">Dorcoceras hygrometricum</name>
    <dbReference type="NCBI Taxonomy" id="472368"/>
    <lineage>
        <taxon>Eukaryota</taxon>
        <taxon>Viridiplantae</taxon>
        <taxon>Streptophyta</taxon>
        <taxon>Embryophyta</taxon>
        <taxon>Tracheophyta</taxon>
        <taxon>Spermatophyta</taxon>
        <taxon>Magnoliopsida</taxon>
        <taxon>eudicotyledons</taxon>
        <taxon>Gunneridae</taxon>
        <taxon>Pentapetalae</taxon>
        <taxon>asterids</taxon>
        <taxon>lamiids</taxon>
        <taxon>Lamiales</taxon>
        <taxon>Gesneriaceae</taxon>
        <taxon>Didymocarpoideae</taxon>
        <taxon>Trichosporeae</taxon>
        <taxon>Loxocarpinae</taxon>
        <taxon>Dorcoceras</taxon>
    </lineage>
</organism>
<dbReference type="AlphaFoldDB" id="A0A2Z7A2P3"/>
<dbReference type="Proteomes" id="UP000250235">
    <property type="component" value="Unassembled WGS sequence"/>
</dbReference>
<evidence type="ECO:0000313" key="1">
    <source>
        <dbReference type="EMBL" id="KZV06771.1"/>
    </source>
</evidence>